<evidence type="ECO:0000313" key="5">
    <source>
        <dbReference type="EMBL" id="RXR03490.1"/>
    </source>
</evidence>
<evidence type="ECO:0000256" key="2">
    <source>
        <dbReference type="PROSITE-ProRule" id="PRU00169"/>
    </source>
</evidence>
<feature type="domain" description="Response regulatory" evidence="4">
    <location>
        <begin position="10"/>
        <end position="126"/>
    </location>
</feature>
<dbReference type="PROSITE" id="PS50110">
    <property type="entry name" value="RESPONSE_REGULATORY"/>
    <property type="match status" value="1"/>
</dbReference>
<dbReference type="PANTHER" id="PTHR43214">
    <property type="entry name" value="TWO-COMPONENT RESPONSE REGULATOR"/>
    <property type="match status" value="1"/>
</dbReference>
<sequence length="207" mass="22507">MPAPSPAPIRVLLAEDQAMVRGALAALLNLEEDIEVVAAAADGESAWRELQRLQPHILVTDIEMPGLSGLELAQRVQRHGLDTRVVIVTTFARPGFLRRALDAGVSGYLLKDAPPEHLVQALRTVQRGGRAIAPELALEAWSEADPLNERERQVLRLAGEGLSAGEIATRLHLSHGTVRNYLSEAIGKLGVGNRIEAHRLARQKGWL</sequence>
<gene>
    <name evidence="5" type="ORF">EPA99_13740</name>
</gene>
<dbReference type="InterPro" id="IPR039420">
    <property type="entry name" value="WalR-like"/>
</dbReference>
<dbReference type="Pfam" id="PF00072">
    <property type="entry name" value="Response_reg"/>
    <property type="match status" value="1"/>
</dbReference>
<dbReference type="SMART" id="SM00421">
    <property type="entry name" value="HTH_LUXR"/>
    <property type="match status" value="1"/>
</dbReference>
<organism evidence="5 6">
    <name type="scientific">Pseudoxanthomonas composti</name>
    <dbReference type="NCBI Taxonomy" id="2137479"/>
    <lineage>
        <taxon>Bacteria</taxon>
        <taxon>Pseudomonadati</taxon>
        <taxon>Pseudomonadota</taxon>
        <taxon>Gammaproteobacteria</taxon>
        <taxon>Lysobacterales</taxon>
        <taxon>Lysobacteraceae</taxon>
        <taxon>Pseudoxanthomonas</taxon>
    </lineage>
</organism>
<dbReference type="GO" id="GO:0000160">
    <property type="term" value="P:phosphorelay signal transduction system"/>
    <property type="evidence" value="ECO:0007669"/>
    <property type="project" value="InterPro"/>
</dbReference>
<comment type="caution">
    <text evidence="5">The sequence shown here is derived from an EMBL/GenBank/DDBJ whole genome shotgun (WGS) entry which is preliminary data.</text>
</comment>
<dbReference type="PROSITE" id="PS50043">
    <property type="entry name" value="HTH_LUXR_2"/>
    <property type="match status" value="1"/>
</dbReference>
<dbReference type="EMBL" id="SAWZ01000007">
    <property type="protein sequence ID" value="RXR03490.1"/>
    <property type="molecule type" value="Genomic_DNA"/>
</dbReference>
<reference evidence="5 6" key="1">
    <citation type="submission" date="2019-01" db="EMBL/GenBank/DDBJ databases">
        <title>Pseudoxanthomonas composti sp. nov., isolated from compost.</title>
        <authorList>
            <person name="Yang G."/>
        </authorList>
    </citation>
    <scope>NUCLEOTIDE SEQUENCE [LARGE SCALE GENOMIC DNA]</scope>
    <source>
        <strain evidence="5 6">GSS15</strain>
    </source>
</reference>
<feature type="domain" description="HTH luxR-type" evidence="3">
    <location>
        <begin position="140"/>
        <end position="205"/>
    </location>
</feature>
<dbReference type="CDD" id="cd06170">
    <property type="entry name" value="LuxR_C_like"/>
    <property type="match status" value="1"/>
</dbReference>
<keyword evidence="6" id="KW-1185">Reference proteome</keyword>
<evidence type="ECO:0000259" key="3">
    <source>
        <dbReference type="PROSITE" id="PS50043"/>
    </source>
</evidence>
<dbReference type="OrthoDB" id="9796655at2"/>
<dbReference type="PANTHER" id="PTHR43214:SF42">
    <property type="entry name" value="TRANSCRIPTIONAL REGULATORY PROTEIN DESR"/>
    <property type="match status" value="1"/>
</dbReference>
<dbReference type="InterPro" id="IPR000792">
    <property type="entry name" value="Tscrpt_reg_LuxR_C"/>
</dbReference>
<dbReference type="InterPro" id="IPR001789">
    <property type="entry name" value="Sig_transdc_resp-reg_receiver"/>
</dbReference>
<dbReference type="GO" id="GO:0003677">
    <property type="term" value="F:DNA binding"/>
    <property type="evidence" value="ECO:0007669"/>
    <property type="project" value="UniProtKB-KW"/>
</dbReference>
<dbReference type="AlphaFoldDB" id="A0A4Q1JTR5"/>
<dbReference type="SMART" id="SM00448">
    <property type="entry name" value="REC"/>
    <property type="match status" value="1"/>
</dbReference>
<dbReference type="InterPro" id="IPR016032">
    <property type="entry name" value="Sig_transdc_resp-reg_C-effctor"/>
</dbReference>
<evidence type="ECO:0000313" key="6">
    <source>
        <dbReference type="Proteomes" id="UP000289784"/>
    </source>
</evidence>
<dbReference type="InterPro" id="IPR011006">
    <property type="entry name" value="CheY-like_superfamily"/>
</dbReference>
<keyword evidence="2" id="KW-0597">Phosphoprotein</keyword>
<evidence type="ECO:0000256" key="1">
    <source>
        <dbReference type="ARBA" id="ARBA00023125"/>
    </source>
</evidence>
<accession>A0A4Q1JTR5</accession>
<proteinExistence type="predicted"/>
<dbReference type="Gene3D" id="3.40.50.2300">
    <property type="match status" value="1"/>
</dbReference>
<feature type="modified residue" description="4-aspartylphosphate" evidence="2">
    <location>
        <position position="61"/>
    </location>
</feature>
<dbReference type="RefSeq" id="WP_129471802.1">
    <property type="nucleotide sequence ID" value="NZ_SAWZ01000007.1"/>
</dbReference>
<protein>
    <submittedName>
        <fullName evidence="5">Response regulator transcription factor</fullName>
    </submittedName>
</protein>
<dbReference type="Pfam" id="PF00196">
    <property type="entry name" value="GerE"/>
    <property type="match status" value="1"/>
</dbReference>
<keyword evidence="1" id="KW-0238">DNA-binding</keyword>
<name>A0A4Q1JTR5_9GAMM</name>
<dbReference type="Proteomes" id="UP000289784">
    <property type="component" value="Unassembled WGS sequence"/>
</dbReference>
<dbReference type="CDD" id="cd19930">
    <property type="entry name" value="REC_DesR-like"/>
    <property type="match status" value="1"/>
</dbReference>
<dbReference type="PRINTS" id="PR00038">
    <property type="entry name" value="HTHLUXR"/>
</dbReference>
<dbReference type="SUPFAM" id="SSF46894">
    <property type="entry name" value="C-terminal effector domain of the bipartite response regulators"/>
    <property type="match status" value="1"/>
</dbReference>
<dbReference type="SUPFAM" id="SSF52172">
    <property type="entry name" value="CheY-like"/>
    <property type="match status" value="1"/>
</dbReference>
<dbReference type="GO" id="GO:0006355">
    <property type="term" value="P:regulation of DNA-templated transcription"/>
    <property type="evidence" value="ECO:0007669"/>
    <property type="project" value="InterPro"/>
</dbReference>
<evidence type="ECO:0000259" key="4">
    <source>
        <dbReference type="PROSITE" id="PS50110"/>
    </source>
</evidence>